<dbReference type="KEGG" id="qsa:O6P43_030013"/>
<protein>
    <submittedName>
        <fullName evidence="2">Uncharacterized protein</fullName>
    </submittedName>
</protein>
<keyword evidence="1" id="KW-0812">Transmembrane</keyword>
<keyword evidence="1" id="KW-1133">Transmembrane helix</keyword>
<keyword evidence="3" id="KW-1185">Reference proteome</keyword>
<evidence type="ECO:0000313" key="3">
    <source>
        <dbReference type="Proteomes" id="UP001163823"/>
    </source>
</evidence>
<evidence type="ECO:0000313" key="2">
    <source>
        <dbReference type="EMBL" id="KAJ7949707.1"/>
    </source>
</evidence>
<feature type="transmembrane region" description="Helical" evidence="1">
    <location>
        <begin position="7"/>
        <end position="24"/>
    </location>
</feature>
<gene>
    <name evidence="2" type="ORF">O6P43_030013</name>
</gene>
<organism evidence="2 3">
    <name type="scientific">Quillaja saponaria</name>
    <name type="common">Soap bark tree</name>
    <dbReference type="NCBI Taxonomy" id="32244"/>
    <lineage>
        <taxon>Eukaryota</taxon>
        <taxon>Viridiplantae</taxon>
        <taxon>Streptophyta</taxon>
        <taxon>Embryophyta</taxon>
        <taxon>Tracheophyta</taxon>
        <taxon>Spermatophyta</taxon>
        <taxon>Magnoliopsida</taxon>
        <taxon>eudicotyledons</taxon>
        <taxon>Gunneridae</taxon>
        <taxon>Pentapetalae</taxon>
        <taxon>rosids</taxon>
        <taxon>fabids</taxon>
        <taxon>Fabales</taxon>
        <taxon>Quillajaceae</taxon>
        <taxon>Quillaja</taxon>
    </lineage>
</organism>
<dbReference type="EMBL" id="JARAOO010000012">
    <property type="protein sequence ID" value="KAJ7949707.1"/>
    <property type="molecule type" value="Genomic_DNA"/>
</dbReference>
<dbReference type="AlphaFoldDB" id="A0AAD7PC45"/>
<accession>A0AAD7PC45</accession>
<evidence type="ECO:0000256" key="1">
    <source>
        <dbReference type="SAM" id="Phobius"/>
    </source>
</evidence>
<reference evidence="2" key="1">
    <citation type="journal article" date="2023" name="Science">
        <title>Elucidation of the pathway for biosynthesis of saponin adjuvants from the soapbark tree.</title>
        <authorList>
            <person name="Reed J."/>
            <person name="Orme A."/>
            <person name="El-Demerdash A."/>
            <person name="Owen C."/>
            <person name="Martin L.B.B."/>
            <person name="Misra R.C."/>
            <person name="Kikuchi S."/>
            <person name="Rejzek M."/>
            <person name="Martin A.C."/>
            <person name="Harkess A."/>
            <person name="Leebens-Mack J."/>
            <person name="Louveau T."/>
            <person name="Stephenson M.J."/>
            <person name="Osbourn A."/>
        </authorList>
    </citation>
    <scope>NUCLEOTIDE SEQUENCE</scope>
    <source>
        <strain evidence="2">S10</strain>
    </source>
</reference>
<comment type="caution">
    <text evidence="2">The sequence shown here is derived from an EMBL/GenBank/DDBJ whole genome shotgun (WGS) entry which is preliminary data.</text>
</comment>
<name>A0AAD7PC45_QUISA</name>
<keyword evidence="1" id="KW-0472">Membrane</keyword>
<sequence>MQKKKKSIIYLVFSLRFCSWPIWYGDTTQGIRFYRLASSALEIIHGWRKFLFWDEDWLPKTVYIGCCFESDGFD</sequence>
<proteinExistence type="predicted"/>
<dbReference type="Proteomes" id="UP001163823">
    <property type="component" value="Chromosome 12"/>
</dbReference>